<organism evidence="2 3">
    <name type="scientific">Tanacetum coccineum</name>
    <dbReference type="NCBI Taxonomy" id="301880"/>
    <lineage>
        <taxon>Eukaryota</taxon>
        <taxon>Viridiplantae</taxon>
        <taxon>Streptophyta</taxon>
        <taxon>Embryophyta</taxon>
        <taxon>Tracheophyta</taxon>
        <taxon>Spermatophyta</taxon>
        <taxon>Magnoliopsida</taxon>
        <taxon>eudicotyledons</taxon>
        <taxon>Gunneridae</taxon>
        <taxon>Pentapetalae</taxon>
        <taxon>asterids</taxon>
        <taxon>campanulids</taxon>
        <taxon>Asterales</taxon>
        <taxon>Asteraceae</taxon>
        <taxon>Asteroideae</taxon>
        <taxon>Anthemideae</taxon>
        <taxon>Anthemidinae</taxon>
        <taxon>Tanacetum</taxon>
    </lineage>
</organism>
<name>A0ABQ5ICV4_9ASTR</name>
<dbReference type="PANTHER" id="PTHR33116:SF79">
    <property type="entry name" value="REVERSE TRANSCRIPTASE DOMAIN, ZINC FINGER, CCHC-TYPE-RELATED"/>
    <property type="match status" value="1"/>
</dbReference>
<feature type="domain" description="JmjC" evidence="1">
    <location>
        <begin position="533"/>
        <end position="559"/>
    </location>
</feature>
<dbReference type="InterPro" id="IPR003347">
    <property type="entry name" value="JmjC_dom"/>
</dbReference>
<dbReference type="Gene3D" id="2.60.120.650">
    <property type="entry name" value="Cupin"/>
    <property type="match status" value="1"/>
</dbReference>
<evidence type="ECO:0000313" key="2">
    <source>
        <dbReference type="EMBL" id="GJT97499.1"/>
    </source>
</evidence>
<comment type="caution">
    <text evidence="2">The sequence shown here is derived from an EMBL/GenBank/DDBJ whole genome shotgun (WGS) entry which is preliminary data.</text>
</comment>
<evidence type="ECO:0000313" key="3">
    <source>
        <dbReference type="Proteomes" id="UP001151760"/>
    </source>
</evidence>
<sequence length="683" mass="77341">MFHNSVFFKWKAKTVSIGRRFTLLKSVLGASPLYTMSIFKVPKGVLKAMESIRSNFFKGVDHSENKISWVAWDKILASKKKGWLGVSSYHALNRALLMKWVWRFVSQDGSLWFCIIKAIDRDSIDSFTVHASSIWNSILKEVQVLKRCGFDFLMYCSKRLGDGINTMFWFDRWKGDKPFRVAFPCLFALETNSQVLVAEKMSSDLISPIPDRWVCSLASDGSFRVRDVRNAIDDLTLPLFSEVTSYSSTDMSMVELRLALLVFIFGVEYMGMRNHTIFDATPPDRASLFNDIVSLSFHWCYNISSTKYYKDYSCWSADLKSNTTEDVISIGSFMEVLVLNHYILVRKLLWTQGLSHILKIQYEGAIQFMLKTWAVGQCVIALHPEPREVHDGSVLTFNHDKCRIMFDHPELRVAFVKDVDCMPLNLLDNMSEALRRESGALYRFLMNPAELRFPQQATGSLILHTSNEHLEQSPTIALMNHRQGHNVSGAPDKAAESAISQHAAYAPPPGSQIQARETDICALSELTFSLDKKIGANAGEFVVTFPRAYHSGFSHGFNMGDSEYTDLVRIVTIGRNSWLFMTIKNECPYLCSFVEVIELLFQHEKGETCQVINLSKKALLHRGQGVVGLWVKHDLVAVEHVKKVGCMSAPMLHELYAALLSSVSSTSKPQPNLKLIQVIDTLQ</sequence>
<keyword evidence="2" id="KW-0808">Transferase</keyword>
<reference evidence="2" key="2">
    <citation type="submission" date="2022-01" db="EMBL/GenBank/DDBJ databases">
        <authorList>
            <person name="Yamashiro T."/>
            <person name="Shiraishi A."/>
            <person name="Satake H."/>
            <person name="Nakayama K."/>
        </authorList>
    </citation>
    <scope>NUCLEOTIDE SEQUENCE</scope>
</reference>
<keyword evidence="2" id="KW-0695">RNA-directed DNA polymerase</keyword>
<reference evidence="2" key="1">
    <citation type="journal article" date="2022" name="Int. J. Mol. Sci.">
        <title>Draft Genome of Tanacetum Coccineum: Genomic Comparison of Closely Related Tanacetum-Family Plants.</title>
        <authorList>
            <person name="Yamashiro T."/>
            <person name="Shiraishi A."/>
            <person name="Nakayama K."/>
            <person name="Satake H."/>
        </authorList>
    </citation>
    <scope>NUCLEOTIDE SEQUENCE</scope>
</reference>
<dbReference type="PANTHER" id="PTHR33116">
    <property type="entry name" value="REVERSE TRANSCRIPTASE ZINC-BINDING DOMAIN-CONTAINING PROTEIN-RELATED-RELATED"/>
    <property type="match status" value="1"/>
</dbReference>
<keyword evidence="2" id="KW-0548">Nucleotidyltransferase</keyword>
<proteinExistence type="predicted"/>
<keyword evidence="3" id="KW-1185">Reference proteome</keyword>
<dbReference type="GO" id="GO:0003964">
    <property type="term" value="F:RNA-directed DNA polymerase activity"/>
    <property type="evidence" value="ECO:0007669"/>
    <property type="project" value="UniProtKB-KW"/>
</dbReference>
<dbReference type="Pfam" id="PF02373">
    <property type="entry name" value="JmjC"/>
    <property type="match status" value="1"/>
</dbReference>
<accession>A0ABQ5ICV4</accession>
<dbReference type="Proteomes" id="UP001151760">
    <property type="component" value="Unassembled WGS sequence"/>
</dbReference>
<gene>
    <name evidence="2" type="ORF">Tco_1093017</name>
</gene>
<protein>
    <submittedName>
        <fullName evidence="2">RNA-directed DNA polymerase, eukaryota, reverse transcriptase zinc-binding domain protein</fullName>
    </submittedName>
</protein>
<evidence type="ECO:0000259" key="1">
    <source>
        <dbReference type="Pfam" id="PF02373"/>
    </source>
</evidence>
<dbReference type="EMBL" id="BQNB010020585">
    <property type="protein sequence ID" value="GJT97499.1"/>
    <property type="molecule type" value="Genomic_DNA"/>
</dbReference>